<dbReference type="Pfam" id="PF07883">
    <property type="entry name" value="Cupin_2"/>
    <property type="match status" value="1"/>
</dbReference>
<accession>T0HW08</accession>
<dbReference type="AlphaFoldDB" id="T0HW08"/>
<dbReference type="Gene3D" id="2.60.120.10">
    <property type="entry name" value="Jelly Rolls"/>
    <property type="match status" value="1"/>
</dbReference>
<comment type="caution">
    <text evidence="2">The sequence shown here is derived from an EMBL/GenBank/DDBJ whole genome shotgun (WGS) entry which is preliminary data.</text>
</comment>
<feature type="domain" description="Cupin type-2" evidence="1">
    <location>
        <begin position="112"/>
        <end position="168"/>
    </location>
</feature>
<dbReference type="Proteomes" id="UP000015525">
    <property type="component" value="Unassembled WGS sequence"/>
</dbReference>
<dbReference type="InterPro" id="IPR014710">
    <property type="entry name" value="RmlC-like_jellyroll"/>
</dbReference>
<dbReference type="CDD" id="cd02231">
    <property type="entry name" value="cupin_BLL6423-like"/>
    <property type="match status" value="1"/>
</dbReference>
<dbReference type="SUPFAM" id="SSF51182">
    <property type="entry name" value="RmlC-like cupins"/>
    <property type="match status" value="1"/>
</dbReference>
<gene>
    <name evidence="2" type="ORF">L288_14720</name>
</gene>
<dbReference type="InterPro" id="IPR011051">
    <property type="entry name" value="RmlC_Cupin_sf"/>
</dbReference>
<reference evidence="2 3" key="1">
    <citation type="journal article" date="2013" name="Genome Announc.">
        <title>Draft Genome Sequence of Sphingobium quisquiliarum Strain P25T, a Novel Hexachlorocyclohexane (HCH)-Degrading Bacterium Isolated from an HCH Dumpsite.</title>
        <authorList>
            <person name="Kumar Singh A."/>
            <person name="Sangwan N."/>
            <person name="Sharma A."/>
            <person name="Gupta V."/>
            <person name="Khurana J.P."/>
            <person name="Lal R."/>
        </authorList>
    </citation>
    <scope>NUCLEOTIDE SEQUENCE [LARGE SCALE GENOMIC DNA]</scope>
    <source>
        <strain evidence="2 3">P25</strain>
    </source>
</reference>
<keyword evidence="3" id="KW-1185">Reference proteome</keyword>
<dbReference type="RefSeq" id="WP_021239058.1">
    <property type="nucleotide sequence ID" value="NZ_ATHO01000133.1"/>
</dbReference>
<evidence type="ECO:0000259" key="1">
    <source>
        <dbReference type="Pfam" id="PF07883"/>
    </source>
</evidence>
<evidence type="ECO:0000313" key="3">
    <source>
        <dbReference type="Proteomes" id="UP000015525"/>
    </source>
</evidence>
<name>T0HW08_9SPHN</name>
<sequence>MKRVVTQRTADGRSVFWAAGEAEGHQFEHIPGMNLTLLWRTPAVPDLNMPLSEPVRGTSLIPEPGGTLFEMLVIPPDHVMMSPSFDPVAAAEENLRWAPGVAETFEVEDPGMHTTNSVDYGIVMSGEIWLELDEGRTEHLRAGDVIIQNGTRHAWRNRGDVPVRMIFILIGARPFTAAA</sequence>
<dbReference type="EMBL" id="ATHO01000133">
    <property type="protein sequence ID" value="EQB03510.1"/>
    <property type="molecule type" value="Genomic_DNA"/>
</dbReference>
<protein>
    <recommendedName>
        <fullName evidence="1">Cupin type-2 domain-containing protein</fullName>
    </recommendedName>
</protein>
<dbReference type="PANTHER" id="PTHR36156">
    <property type="entry name" value="SLR2101 PROTEIN"/>
    <property type="match status" value="1"/>
</dbReference>
<dbReference type="PATRIC" id="fig|1329909.3.peg.2832"/>
<organism evidence="2 3">
    <name type="scientific">Sphingobium quisquiliarum P25</name>
    <dbReference type="NCBI Taxonomy" id="1329909"/>
    <lineage>
        <taxon>Bacteria</taxon>
        <taxon>Pseudomonadati</taxon>
        <taxon>Pseudomonadota</taxon>
        <taxon>Alphaproteobacteria</taxon>
        <taxon>Sphingomonadales</taxon>
        <taxon>Sphingomonadaceae</taxon>
        <taxon>Sphingobium</taxon>
    </lineage>
</organism>
<evidence type="ECO:0000313" key="2">
    <source>
        <dbReference type="EMBL" id="EQB03510.1"/>
    </source>
</evidence>
<dbReference type="InterPro" id="IPR047142">
    <property type="entry name" value="OryJ/VirC-like"/>
</dbReference>
<dbReference type="InterPro" id="IPR013096">
    <property type="entry name" value="Cupin_2"/>
</dbReference>
<proteinExistence type="predicted"/>
<dbReference type="PANTHER" id="PTHR36156:SF2">
    <property type="entry name" value="CUPIN TYPE-2 DOMAIN-CONTAINING PROTEIN"/>
    <property type="match status" value="1"/>
</dbReference>